<name>A0A2T6BRW9_9FLAO</name>
<evidence type="ECO:0000313" key="3">
    <source>
        <dbReference type="Proteomes" id="UP000244090"/>
    </source>
</evidence>
<gene>
    <name evidence="2" type="ORF">C8N46_11225</name>
</gene>
<keyword evidence="1" id="KW-0472">Membrane</keyword>
<dbReference type="Proteomes" id="UP000244090">
    <property type="component" value="Unassembled WGS sequence"/>
</dbReference>
<dbReference type="AlphaFoldDB" id="A0A2T6BRW9"/>
<protein>
    <submittedName>
        <fullName evidence="2">Uncharacterized protein</fullName>
    </submittedName>
</protein>
<reference evidence="2 3" key="1">
    <citation type="submission" date="2018-04" db="EMBL/GenBank/DDBJ databases">
        <title>Genomic Encyclopedia of Archaeal and Bacterial Type Strains, Phase II (KMG-II): from individual species to whole genera.</title>
        <authorList>
            <person name="Goeker M."/>
        </authorList>
    </citation>
    <scope>NUCLEOTIDE SEQUENCE [LARGE SCALE GENOMIC DNA]</scope>
    <source>
        <strain evidence="2 3">DSM 25731</strain>
    </source>
</reference>
<dbReference type="RefSeq" id="WP_245896958.1">
    <property type="nucleotide sequence ID" value="NZ_QBKT01000012.1"/>
</dbReference>
<evidence type="ECO:0000256" key="1">
    <source>
        <dbReference type="SAM" id="Phobius"/>
    </source>
</evidence>
<feature type="transmembrane region" description="Helical" evidence="1">
    <location>
        <begin position="42"/>
        <end position="61"/>
    </location>
</feature>
<dbReference type="EMBL" id="QBKT01000012">
    <property type="protein sequence ID" value="PTX58717.1"/>
    <property type="molecule type" value="Genomic_DNA"/>
</dbReference>
<comment type="caution">
    <text evidence="2">The sequence shown here is derived from an EMBL/GenBank/DDBJ whole genome shotgun (WGS) entry which is preliminary data.</text>
</comment>
<keyword evidence="1" id="KW-0812">Transmembrane</keyword>
<organism evidence="2 3">
    <name type="scientific">Kordia periserrulae</name>
    <dbReference type="NCBI Taxonomy" id="701523"/>
    <lineage>
        <taxon>Bacteria</taxon>
        <taxon>Pseudomonadati</taxon>
        <taxon>Bacteroidota</taxon>
        <taxon>Flavobacteriia</taxon>
        <taxon>Flavobacteriales</taxon>
        <taxon>Flavobacteriaceae</taxon>
        <taxon>Kordia</taxon>
    </lineage>
</organism>
<keyword evidence="1" id="KW-1133">Transmembrane helix</keyword>
<proteinExistence type="predicted"/>
<accession>A0A2T6BRW9</accession>
<evidence type="ECO:0000313" key="2">
    <source>
        <dbReference type="EMBL" id="PTX58717.1"/>
    </source>
</evidence>
<sequence length="100" mass="12423">MVPKGFRGITLFPFIFLRDANDKSNATLIHHEKIHLRQQLELLIVPFYIVYFLEWLIRFCIYRNSYVAYKTLSFEQEAYRNEHNFEYLKTRKLFQFLRYF</sequence>
<keyword evidence="3" id="KW-1185">Reference proteome</keyword>